<keyword evidence="16" id="KW-1185">Reference proteome</keyword>
<proteinExistence type="inferred from homology"/>
<feature type="domain" description="VWFA" evidence="14">
    <location>
        <begin position="1780"/>
        <end position="1985"/>
    </location>
</feature>
<dbReference type="InterPro" id="IPR036465">
    <property type="entry name" value="vWFA_dom_sf"/>
</dbReference>
<evidence type="ECO:0000256" key="12">
    <source>
        <dbReference type="SAM" id="MobiDB-lite"/>
    </source>
</evidence>
<dbReference type="GeneTree" id="ENSGT00940000163168"/>
<dbReference type="CDD" id="cd01450">
    <property type="entry name" value="vWFA_subfamily_ECM"/>
    <property type="match status" value="2"/>
</dbReference>
<keyword evidence="6" id="KW-0130">Cell adhesion</keyword>
<evidence type="ECO:0000256" key="13">
    <source>
        <dbReference type="SAM" id="SignalP"/>
    </source>
</evidence>
<organism evidence="15 16">
    <name type="scientific">Ailuropoda melanoleuca</name>
    <name type="common">Giant panda</name>
    <dbReference type="NCBI Taxonomy" id="9646"/>
    <lineage>
        <taxon>Eukaryota</taxon>
        <taxon>Metazoa</taxon>
        <taxon>Chordata</taxon>
        <taxon>Craniata</taxon>
        <taxon>Vertebrata</taxon>
        <taxon>Euteleostomi</taxon>
        <taxon>Mammalia</taxon>
        <taxon>Eutheria</taxon>
        <taxon>Laurasiatheria</taxon>
        <taxon>Carnivora</taxon>
        <taxon>Caniformia</taxon>
        <taxon>Ursidae</taxon>
        <taxon>Ailuropoda</taxon>
    </lineage>
</organism>
<feature type="region of interest" description="Disordered" evidence="12">
    <location>
        <begin position="1439"/>
        <end position="1461"/>
    </location>
</feature>
<dbReference type="GO" id="GO:0005589">
    <property type="term" value="C:collagen type VI trimer"/>
    <property type="evidence" value="ECO:0007669"/>
    <property type="project" value="UniProtKB-ARBA"/>
</dbReference>
<evidence type="ECO:0000256" key="7">
    <source>
        <dbReference type="ARBA" id="ARBA00023119"/>
    </source>
</evidence>
<dbReference type="InterPro" id="IPR050525">
    <property type="entry name" value="ECM_Assembly_Org"/>
</dbReference>
<feature type="domain" description="VWFA" evidence="14">
    <location>
        <begin position="1574"/>
        <end position="1727"/>
    </location>
</feature>
<name>A0A7N5KD21_AILME</name>
<evidence type="ECO:0000256" key="1">
    <source>
        <dbReference type="ARBA" id="ARBA00004498"/>
    </source>
</evidence>
<evidence type="ECO:0000259" key="14">
    <source>
        <dbReference type="PROSITE" id="PS50234"/>
    </source>
</evidence>
<evidence type="ECO:0000256" key="9">
    <source>
        <dbReference type="ARBA" id="ARBA00023278"/>
    </source>
</evidence>
<keyword evidence="5" id="KW-0677">Repeat</keyword>
<evidence type="ECO:0000313" key="16">
    <source>
        <dbReference type="Proteomes" id="UP000008912"/>
    </source>
</evidence>
<keyword evidence="7" id="KW-0176">Collagen</keyword>
<evidence type="ECO:0000256" key="8">
    <source>
        <dbReference type="ARBA" id="ARBA00023180"/>
    </source>
</evidence>
<feature type="domain" description="VWFA" evidence="14">
    <location>
        <begin position="638"/>
        <end position="815"/>
    </location>
</feature>
<dbReference type="SMART" id="SM00327">
    <property type="entry name" value="VWA"/>
    <property type="match status" value="8"/>
</dbReference>
<dbReference type="Gene3D" id="3.40.50.410">
    <property type="entry name" value="von Willebrand factor, type A domain"/>
    <property type="match status" value="8"/>
</dbReference>
<keyword evidence="2" id="KW-0964">Secreted</keyword>
<comment type="function">
    <text evidence="10">Collagen VI acts as a cell-binding protein.</text>
</comment>
<evidence type="ECO:0000256" key="4">
    <source>
        <dbReference type="ARBA" id="ARBA00022729"/>
    </source>
</evidence>
<feature type="domain" description="VWFA" evidence="14">
    <location>
        <begin position="435"/>
        <end position="607"/>
    </location>
</feature>
<keyword evidence="4 13" id="KW-0732">Signal</keyword>
<dbReference type="FunFam" id="3.40.50.410:FF:000003">
    <property type="entry name" value="Collagen type VI alpha 3 chain"/>
    <property type="match status" value="2"/>
</dbReference>
<feature type="chain" id="PRO_5030671896" description="VWFA domain-containing protein" evidence="13">
    <location>
        <begin position="29"/>
        <end position="2105"/>
    </location>
</feature>
<evidence type="ECO:0000256" key="5">
    <source>
        <dbReference type="ARBA" id="ARBA00022737"/>
    </source>
</evidence>
<accession>A0A7N5KD21</accession>
<reference evidence="15" key="2">
    <citation type="submission" date="2025-08" db="UniProtKB">
        <authorList>
            <consortium name="Ensembl"/>
        </authorList>
    </citation>
    <scope>IDENTIFICATION</scope>
</reference>
<comment type="subcellular location">
    <subcellularLocation>
        <location evidence="1">Secreted</location>
        <location evidence="1">Extracellular space</location>
        <location evidence="1">Extracellular matrix</location>
    </subcellularLocation>
</comment>
<comment type="similarity">
    <text evidence="11">Belongs to the type VI collagen family.</text>
</comment>
<feature type="signal peptide" evidence="13">
    <location>
        <begin position="1"/>
        <end position="28"/>
    </location>
</feature>
<dbReference type="PRINTS" id="PR00453">
    <property type="entry name" value="VWFADOMAIN"/>
</dbReference>
<keyword evidence="3" id="KW-0272">Extracellular matrix</keyword>
<dbReference type="PANTHER" id="PTHR24020">
    <property type="entry name" value="COLLAGEN ALPHA"/>
    <property type="match status" value="1"/>
</dbReference>
<dbReference type="GO" id="GO:0007155">
    <property type="term" value="P:cell adhesion"/>
    <property type="evidence" value="ECO:0007669"/>
    <property type="project" value="UniProtKB-KW"/>
</dbReference>
<dbReference type="PROSITE" id="PS50234">
    <property type="entry name" value="VWFA"/>
    <property type="match status" value="8"/>
</dbReference>
<dbReference type="CDD" id="cd01472">
    <property type="entry name" value="vWA_collagen"/>
    <property type="match status" value="4"/>
</dbReference>
<dbReference type="InParanoid" id="A0A7N5KD21"/>
<evidence type="ECO:0000256" key="11">
    <source>
        <dbReference type="ARBA" id="ARBA00044000"/>
    </source>
</evidence>
<reference evidence="15 16" key="1">
    <citation type="journal article" date="2010" name="Nature">
        <title>The sequence and de novo assembly of the giant panda genome.</title>
        <authorList>
            <person name="Li R."/>
            <person name="Fan W."/>
            <person name="Tian G."/>
            <person name="Zhu H."/>
            <person name="He L."/>
            <person name="Cai J."/>
            <person name="Huang Q."/>
            <person name="Cai Q."/>
            <person name="Li B."/>
            <person name="Bai Y."/>
            <person name="Zhang Z."/>
            <person name="Zhang Y."/>
            <person name="Wang W."/>
            <person name="Li J."/>
            <person name="Wei F."/>
            <person name="Li H."/>
            <person name="Jian M."/>
            <person name="Li J."/>
            <person name="Zhang Z."/>
            <person name="Nielsen R."/>
            <person name="Li D."/>
            <person name="Gu W."/>
            <person name="Yang Z."/>
            <person name="Xuan Z."/>
            <person name="Ryder O.A."/>
            <person name="Leung F.C."/>
            <person name="Zhou Y."/>
            <person name="Cao J."/>
            <person name="Sun X."/>
            <person name="Fu Y."/>
            <person name="Fang X."/>
            <person name="Guo X."/>
            <person name="Wang B."/>
            <person name="Hou R."/>
            <person name="Shen F."/>
            <person name="Mu B."/>
            <person name="Ni P."/>
            <person name="Lin R."/>
            <person name="Qian W."/>
            <person name="Wang G."/>
            <person name="Yu C."/>
            <person name="Nie W."/>
            <person name="Wang J."/>
            <person name="Wu Z."/>
            <person name="Liang H."/>
            <person name="Min J."/>
            <person name="Wu Q."/>
            <person name="Cheng S."/>
            <person name="Ruan J."/>
            <person name="Wang M."/>
            <person name="Shi Z."/>
            <person name="Wen M."/>
            <person name="Liu B."/>
            <person name="Ren X."/>
            <person name="Zheng H."/>
            <person name="Dong D."/>
            <person name="Cook K."/>
            <person name="Shan G."/>
            <person name="Zhang H."/>
            <person name="Kosiol C."/>
            <person name="Xie X."/>
            <person name="Lu Z."/>
            <person name="Zheng H."/>
            <person name="Li Y."/>
            <person name="Steiner C.C."/>
            <person name="Lam T.T."/>
            <person name="Lin S."/>
            <person name="Zhang Q."/>
            <person name="Li G."/>
            <person name="Tian J."/>
            <person name="Gong T."/>
            <person name="Liu H."/>
            <person name="Zhang D."/>
            <person name="Fang L."/>
            <person name="Ye C."/>
            <person name="Zhang J."/>
            <person name="Hu W."/>
            <person name="Xu A."/>
            <person name="Ren Y."/>
            <person name="Zhang G."/>
            <person name="Bruford M.W."/>
            <person name="Li Q."/>
            <person name="Ma L."/>
            <person name="Guo Y."/>
            <person name="An N."/>
            <person name="Hu Y."/>
            <person name="Zheng Y."/>
            <person name="Shi Y."/>
            <person name="Li Z."/>
            <person name="Liu Q."/>
            <person name="Chen Y."/>
            <person name="Zhao J."/>
            <person name="Qu N."/>
            <person name="Zhao S."/>
            <person name="Tian F."/>
            <person name="Wang X."/>
            <person name="Wang H."/>
            <person name="Xu L."/>
            <person name="Liu X."/>
            <person name="Vinar T."/>
            <person name="Wang Y."/>
            <person name="Lam T.W."/>
            <person name="Yiu S.M."/>
            <person name="Liu S."/>
            <person name="Zhang H."/>
            <person name="Li D."/>
            <person name="Huang Y."/>
            <person name="Wang X."/>
            <person name="Yang G."/>
            <person name="Jiang Z."/>
            <person name="Wang J."/>
            <person name="Qin N."/>
            <person name="Li L."/>
            <person name="Li J."/>
            <person name="Bolund L."/>
            <person name="Kristiansen K."/>
            <person name="Wong G.K."/>
            <person name="Olson M."/>
            <person name="Zhang X."/>
            <person name="Li S."/>
            <person name="Yang H."/>
            <person name="Wang J."/>
            <person name="Wang J."/>
        </authorList>
    </citation>
    <scope>NUCLEOTIDE SEQUENCE [LARGE SCALE GENOMIC DNA]</scope>
</reference>
<evidence type="ECO:0000313" key="15">
    <source>
        <dbReference type="Ensembl" id="ENSAMEP00000038634.1"/>
    </source>
</evidence>
<evidence type="ECO:0000256" key="2">
    <source>
        <dbReference type="ARBA" id="ARBA00022525"/>
    </source>
</evidence>
<dbReference type="FunFam" id="3.40.50.410:FF:000004">
    <property type="entry name" value="collagen alpha-6(VI) chain"/>
    <property type="match status" value="4"/>
</dbReference>
<evidence type="ECO:0000256" key="3">
    <source>
        <dbReference type="ARBA" id="ARBA00022530"/>
    </source>
</evidence>
<dbReference type="SUPFAM" id="SSF53300">
    <property type="entry name" value="vWA-like"/>
    <property type="match status" value="9"/>
</dbReference>
<dbReference type="Ensembl" id="ENSAMET00000033330.1">
    <property type="protein sequence ID" value="ENSAMEP00000038634.1"/>
    <property type="gene ID" value="ENSAMEG00000026185.1"/>
</dbReference>
<feature type="region of interest" description="Disordered" evidence="12">
    <location>
        <begin position="2061"/>
        <end position="2091"/>
    </location>
</feature>
<dbReference type="Pfam" id="PF00092">
    <property type="entry name" value="VWA"/>
    <property type="match status" value="8"/>
</dbReference>
<reference evidence="15" key="3">
    <citation type="submission" date="2025-09" db="UniProtKB">
        <authorList>
            <consortium name="Ensembl"/>
        </authorList>
    </citation>
    <scope>IDENTIFICATION</scope>
</reference>
<sequence>MLETRVGPAGAPFALLSVLCCFVLNRLSSPVCREASVGDVVFLVDANINPQHTRSVRNFLHIMVNSFNVSKDAIRVGLAQYGDVPHSEFLLSTYPRKGDVWKHIQRIQFRPGGRRLGLALQFLLDEHFQATAGSRASQGVPQAAVVISSGPAEDRAQDAAGALKRAGVRLYTVGVKDAVLAELKELASSPEEKFASFVPNFSDLGSHAQKLRQQLCDTLAKATQPVDNVFPACKEAVLADIVFLVDSSTSIGPQNFQKVKNFLYSVVLGLDISSDQVRVGLAQYNDNIYPAFQLNQYPLKSVVLEQIQNLPYRTGDTNTGSALEFIRMHYLTEAAGSRAKNRVPQIVILLTDGESNDEVQEAANKLKEDGVVVYVVGVNVQDIQELQKIASEPFEKYLFNIENFNTLQDFSGGILQTLCSAVEGKIKEFTQAYADVVFLADTSQGTSPASFQWMQNFISRVVGLLDVGRDKYQIGLAQYGGQGHTEFLLNTYQTRDEMIVHIRDHFLLRGGSRRTGKALRYLHQTFFQEAAGSRFLQGVPQYAVVMTSGKSEDEFWDAAQTLRERGVKVMSVGVQDFDRQELEGMATPPLVYEMQGQDGVRQLMQDVGVVIQGTGQPGFRIASEKEPVVVCPTAIPTDLVFLIEEFSWDRQSNFQQVVNFLKSTVSSLNVHPDGVRIGLVFYSEEPRLEFSLDAFQNPASILEYLDRLTYRRRSGRTKTGAALDFLRNEVFIEERGSRSKHGVQQMAVVITEGFSQDQLSKSASLLRRAGVTIYAVGTHLASESKDLENIASYPPWKHVISLESFLQLSVVGNKIKNQLCPETLDRSVSISGMDQAPQEDCVHIEKADIYFLVDGSSSINHDNFLEMKVFMNEVIKRFQIGPDRVRFGVVQYSDGIDIHFILSQYSSVAGLKAAIDDIQQRKGGTMTGEALSSMAQVFVNTTRRDVPWYLIIITDGKSEDPVAEPAEALRREGVIIYAIGVKNANVMELKEIAIDKTFFTPEFDSLKAIQRDVVQDICSSETCKNRQADIIFLMDGSESISPEDFEKMKGFVKRMVNQADISTDEIQIGLLQFSSTPQEEFRLDQYSSKVDIHRAITNVQQMNDGTRTGKALNFTRPFFDSSRGGRPNVQQHLIVITDGVAQDDVVMPAKALRDRNIVIFAIGVGEAKNAQLLQITDDPQKVYYEENFESLQNLEKKILLKVCIPQGCNIDLSVGLDISTPRSPVQQKLQRLLPEVMQQLALLSNISCSAGGGLNLMFRFLVPGSNGQLIFDSGFKKYSDDIIQTFLIHQTATSNYMDAEFLQSLGDHAIQLSSANVKVLLVFTDGLDDNFQRLKLTSELLRSKGLSGLLFVGLEGVHKLEELQELEFGRGFIYNQPLSITLQSLPSILLKQLDTIVERRCCNIYMKCFGKDGYQGDGGNPGSKVRICWMWMVPGERRPFKRGPQGPPGPRGEEGCRGVGGPKQARTIKKVYFGAFKKCRISCNFFSYLSHPFEVSNLFFSQGDPGADSYIQGPKGEKGRRGHQVRWSLFGNAGFPGLTGTPGDQGPPGPVVTWTLLSFIFKLCEILTSVCPFEVVFALDMSNDVSQSDFERMRNILLSLLKRMDISESNCPTGARVAVVSYNAKTDYLIRFSDHKWKPALLQAVRTIPLQGSSGSRNLGEAMRFVARHVFKRVRSGLLVRKVAVFFQAGRAGDPDAFSTATLELSALDITSAIVTFTEDHNLPNALLMDGTNRFHLLVWETERQQDLEHMAHCTLCYDKCRPDPECEQSAPGPLAGDMDVAFVVDSSHSVGADVYRTALSLVDAALDDLEVVAQPSVFPRGARAALVMHTTPDFRPGAGRPPVLEGFHLTSYGQKIQMRRFLREASSRPLRGAPALGHALEWMLEKVLLAAPLPRPVRVLFAIVASETSSWDKEKLRALSLEAKCKGITLFVLALGPGVGTQELAELEGVASLPTEQHLLHLEGISGQEVAYAQGFTRAFLNLLKSGINQYPSPELIEKCGGPNRGDTLLQQFRLPKRQFGPPGFADELEALEGTDVLLEEKRKATMKSVTRQETLENYEKNGYGAGGNGQERAAIRKQTGKERNSGTAYGKNQTISCSLDCLH</sequence>
<feature type="domain" description="VWFA" evidence="14">
    <location>
        <begin position="39"/>
        <end position="215"/>
    </location>
</feature>
<protein>
    <recommendedName>
        <fullName evidence="14">VWFA domain-containing protein</fullName>
    </recommendedName>
</protein>
<feature type="domain" description="VWFA" evidence="14">
    <location>
        <begin position="848"/>
        <end position="1017"/>
    </location>
</feature>
<dbReference type="Proteomes" id="UP000008912">
    <property type="component" value="Unassembled WGS sequence"/>
</dbReference>
<keyword evidence="9" id="KW-0379">Hydroxylation</keyword>
<evidence type="ECO:0000256" key="10">
    <source>
        <dbReference type="ARBA" id="ARBA00043858"/>
    </source>
</evidence>
<evidence type="ECO:0000256" key="6">
    <source>
        <dbReference type="ARBA" id="ARBA00022889"/>
    </source>
</evidence>
<feature type="domain" description="VWFA" evidence="14">
    <location>
        <begin position="240"/>
        <end position="418"/>
    </location>
</feature>
<keyword evidence="8" id="KW-0325">Glycoprotein</keyword>
<dbReference type="FunFam" id="3.40.50.410:FF:000021">
    <property type="entry name" value="Collagen, type VI, alpha 3"/>
    <property type="match status" value="1"/>
</dbReference>
<dbReference type="InterPro" id="IPR002035">
    <property type="entry name" value="VWF_A"/>
</dbReference>
<feature type="domain" description="VWFA" evidence="14">
    <location>
        <begin position="1029"/>
        <end position="1198"/>
    </location>
</feature>
<dbReference type="PANTHER" id="PTHR24020:SF86">
    <property type="entry name" value="COLLAGEN, TYPE VI, ALPHA 4"/>
    <property type="match status" value="1"/>
</dbReference>